<dbReference type="AlphaFoldDB" id="A0A2T4Y6L9"/>
<dbReference type="EMBL" id="PZZL01000053">
    <property type="protein sequence ID" value="PTM38374.1"/>
    <property type="molecule type" value="Genomic_DNA"/>
</dbReference>
<name>A0A2T4Y6L9_9HYPH</name>
<accession>A0A2T4Y6L9</accession>
<proteinExistence type="predicted"/>
<protein>
    <submittedName>
        <fullName evidence="1">Uncharacterized protein</fullName>
    </submittedName>
</protein>
<dbReference type="Proteomes" id="UP000241808">
    <property type="component" value="Unassembled WGS sequence"/>
</dbReference>
<evidence type="ECO:0000313" key="1">
    <source>
        <dbReference type="EMBL" id="PTM38374.1"/>
    </source>
</evidence>
<reference evidence="1 2" key="1">
    <citation type="submission" date="2018-04" db="EMBL/GenBank/DDBJ databases">
        <title>Genomic Encyclopedia of Archaeal and Bacterial Type Strains, Phase II (KMG-II): from individual species to whole genera.</title>
        <authorList>
            <person name="Goeker M."/>
        </authorList>
    </citation>
    <scope>NUCLEOTIDE SEQUENCE [LARGE SCALE GENOMIC DNA]</scope>
    <source>
        <strain evidence="1 2">DSM 25521</strain>
    </source>
</reference>
<keyword evidence="2" id="KW-1185">Reference proteome</keyword>
<organism evidence="1 2">
    <name type="scientific">Phreatobacter oligotrophus</name>
    <dbReference type="NCBI Taxonomy" id="1122261"/>
    <lineage>
        <taxon>Bacteria</taxon>
        <taxon>Pseudomonadati</taxon>
        <taxon>Pseudomonadota</taxon>
        <taxon>Alphaproteobacteria</taxon>
        <taxon>Hyphomicrobiales</taxon>
        <taxon>Phreatobacteraceae</taxon>
        <taxon>Phreatobacter</taxon>
    </lineage>
</organism>
<evidence type="ECO:0000313" key="2">
    <source>
        <dbReference type="Proteomes" id="UP000241808"/>
    </source>
</evidence>
<comment type="caution">
    <text evidence="1">The sequence shown here is derived from an EMBL/GenBank/DDBJ whole genome shotgun (WGS) entry which is preliminary data.</text>
</comment>
<dbReference type="RefSeq" id="WP_245902218.1">
    <property type="nucleotide sequence ID" value="NZ_PZZL01000053.1"/>
</dbReference>
<gene>
    <name evidence="1" type="ORF">C8P69_1534</name>
</gene>
<sequence length="89" mass="10184">MELARAVDHSSRGLTMHVNKVHSVRTLALVARDLDKDEDWLADLALDMEPEDGLIWVYDPQHEDGTMAFTEYGVESLLNLIEIHRSRPK</sequence>